<evidence type="ECO:0000313" key="2">
    <source>
        <dbReference type="EMBL" id="CAH2084353.1"/>
    </source>
</evidence>
<feature type="signal peptide" evidence="1">
    <location>
        <begin position="1"/>
        <end position="20"/>
    </location>
</feature>
<protein>
    <submittedName>
        <fullName evidence="2">Uncharacterized protein</fullName>
    </submittedName>
</protein>
<organism evidence="2 3">
    <name type="scientific">Euphydryas editha</name>
    <name type="common">Edith's checkerspot</name>
    <dbReference type="NCBI Taxonomy" id="104508"/>
    <lineage>
        <taxon>Eukaryota</taxon>
        <taxon>Metazoa</taxon>
        <taxon>Ecdysozoa</taxon>
        <taxon>Arthropoda</taxon>
        <taxon>Hexapoda</taxon>
        <taxon>Insecta</taxon>
        <taxon>Pterygota</taxon>
        <taxon>Neoptera</taxon>
        <taxon>Endopterygota</taxon>
        <taxon>Lepidoptera</taxon>
        <taxon>Glossata</taxon>
        <taxon>Ditrysia</taxon>
        <taxon>Papilionoidea</taxon>
        <taxon>Nymphalidae</taxon>
        <taxon>Nymphalinae</taxon>
        <taxon>Euphydryas</taxon>
    </lineage>
</organism>
<reference evidence="2" key="1">
    <citation type="submission" date="2022-03" db="EMBL/GenBank/DDBJ databases">
        <authorList>
            <person name="Tunstrom K."/>
        </authorList>
    </citation>
    <scope>NUCLEOTIDE SEQUENCE</scope>
</reference>
<name>A0AAU9TCL6_EUPED</name>
<comment type="caution">
    <text evidence="2">The sequence shown here is derived from an EMBL/GenBank/DDBJ whole genome shotgun (WGS) entry which is preliminary data.</text>
</comment>
<keyword evidence="3" id="KW-1185">Reference proteome</keyword>
<accession>A0AAU9TCL6</accession>
<dbReference type="EMBL" id="CAKOGL010000003">
    <property type="protein sequence ID" value="CAH2084353.1"/>
    <property type="molecule type" value="Genomic_DNA"/>
</dbReference>
<proteinExistence type="predicted"/>
<dbReference type="Proteomes" id="UP001153954">
    <property type="component" value="Unassembled WGS sequence"/>
</dbReference>
<gene>
    <name evidence="2" type="ORF">EEDITHA_LOCUS930</name>
</gene>
<dbReference type="AlphaFoldDB" id="A0AAU9TCL6"/>
<feature type="chain" id="PRO_5043897241" evidence="1">
    <location>
        <begin position="21"/>
        <end position="398"/>
    </location>
</feature>
<keyword evidence="1" id="KW-0732">Signal</keyword>
<dbReference type="PROSITE" id="PS51257">
    <property type="entry name" value="PROKAR_LIPOPROTEIN"/>
    <property type="match status" value="1"/>
</dbReference>
<evidence type="ECO:0000256" key="1">
    <source>
        <dbReference type="SAM" id="SignalP"/>
    </source>
</evidence>
<evidence type="ECO:0000313" key="3">
    <source>
        <dbReference type="Proteomes" id="UP001153954"/>
    </source>
</evidence>
<sequence length="398" mass="42100">MRHSKLYCCLLLAAAACARADRWAWPDAAGAESVRIDSKVRFVDAPTQRNGKRDNRDSVQADEIPVQEATNTEGFYNGPPGAGRYPVRIEPQIEKSIRINGRDVYLQNGQNSNQRYDSDGTLDSLQHCKCVSRPDCKVQTDYQNACGTNQYLCCFNFPNKHNSEYFNEVDDERPMLYPNQGNIAGPFPSPHEADTNGVFEPGYSHENIFLGTGDRRRQPHNILIGPDGPTGNIGPPQKQVLVGPGGPTGAIGPERPVLVGPEGPTGIIGPVNENRDHQNILVGPNGPSGDLGPSEAAQRGVLVGPGGPTGIIGPGYNRPVLVGPGGPTGMIGPRRQGVLVGPGGPTGMIGPRFNRPSQGPGILVGPGGPTGIIGPGRRLLVGPGGPTGQIGPRNFYGK</sequence>